<dbReference type="GO" id="GO:0015074">
    <property type="term" value="P:DNA integration"/>
    <property type="evidence" value="ECO:0007669"/>
    <property type="project" value="InterPro"/>
</dbReference>
<dbReference type="InterPro" id="IPR050951">
    <property type="entry name" value="Retrovirus_Pol_polyprotein"/>
</dbReference>
<proteinExistence type="predicted"/>
<dbReference type="GO" id="GO:0003723">
    <property type="term" value="F:RNA binding"/>
    <property type="evidence" value="ECO:0007669"/>
    <property type="project" value="UniProtKB-KW"/>
</dbReference>
<sequence>MDWITALPQSGDKSYNSCLVIVERYRNTPIFLLSHKDETVMYTDLHLWNRVIHHKGLFKNIIIDRDPKLIAALWNNIHRLFGTNLVFSTAYHPQADGLAETMIQTLEDMIRIFCAYSLELKDSDGFTHYCFTLIPAL</sequence>
<dbReference type="PROSITE" id="PS50994">
    <property type="entry name" value="INTEGRASE"/>
    <property type="match status" value="1"/>
</dbReference>
<feature type="domain" description="Integrase catalytic" evidence="2">
    <location>
        <begin position="1"/>
        <end position="137"/>
    </location>
</feature>
<gene>
    <name evidence="3" type="ORF">O181_001256</name>
</gene>
<keyword evidence="1" id="KW-0694">RNA-binding</keyword>
<accession>A0A9Q3BAM7</accession>
<dbReference type="InterPro" id="IPR001584">
    <property type="entry name" value="Integrase_cat-core"/>
</dbReference>
<organism evidence="3 4">
    <name type="scientific">Austropuccinia psidii MF-1</name>
    <dbReference type="NCBI Taxonomy" id="1389203"/>
    <lineage>
        <taxon>Eukaryota</taxon>
        <taxon>Fungi</taxon>
        <taxon>Dikarya</taxon>
        <taxon>Basidiomycota</taxon>
        <taxon>Pucciniomycotina</taxon>
        <taxon>Pucciniomycetes</taxon>
        <taxon>Pucciniales</taxon>
        <taxon>Sphaerophragmiaceae</taxon>
        <taxon>Austropuccinia</taxon>
    </lineage>
</organism>
<comment type="caution">
    <text evidence="3">The sequence shown here is derived from an EMBL/GenBank/DDBJ whole genome shotgun (WGS) entry which is preliminary data.</text>
</comment>
<dbReference type="AlphaFoldDB" id="A0A9Q3BAM7"/>
<evidence type="ECO:0000259" key="2">
    <source>
        <dbReference type="PROSITE" id="PS50994"/>
    </source>
</evidence>
<dbReference type="EMBL" id="AVOT02000178">
    <property type="protein sequence ID" value="MBW0461541.1"/>
    <property type="molecule type" value="Genomic_DNA"/>
</dbReference>
<dbReference type="PANTHER" id="PTHR37984:SF5">
    <property type="entry name" value="PROTEIN NYNRIN-LIKE"/>
    <property type="match status" value="1"/>
</dbReference>
<dbReference type="SUPFAM" id="SSF53098">
    <property type="entry name" value="Ribonuclease H-like"/>
    <property type="match status" value="1"/>
</dbReference>
<name>A0A9Q3BAM7_9BASI</name>
<evidence type="ECO:0000256" key="1">
    <source>
        <dbReference type="ARBA" id="ARBA00022884"/>
    </source>
</evidence>
<evidence type="ECO:0000313" key="4">
    <source>
        <dbReference type="Proteomes" id="UP000765509"/>
    </source>
</evidence>
<keyword evidence="4" id="KW-1185">Reference proteome</keyword>
<dbReference type="PANTHER" id="PTHR37984">
    <property type="entry name" value="PROTEIN CBG26694"/>
    <property type="match status" value="1"/>
</dbReference>
<dbReference type="Gene3D" id="3.30.420.10">
    <property type="entry name" value="Ribonuclease H-like superfamily/Ribonuclease H"/>
    <property type="match status" value="1"/>
</dbReference>
<dbReference type="InterPro" id="IPR012337">
    <property type="entry name" value="RNaseH-like_sf"/>
</dbReference>
<reference evidence="3" key="1">
    <citation type="submission" date="2021-03" db="EMBL/GenBank/DDBJ databases">
        <title>Draft genome sequence of rust myrtle Austropuccinia psidii MF-1, a brazilian biotype.</title>
        <authorList>
            <person name="Quecine M.C."/>
            <person name="Pachon D.M.R."/>
            <person name="Bonatelli M.L."/>
            <person name="Correr F.H."/>
            <person name="Franceschini L.M."/>
            <person name="Leite T.F."/>
            <person name="Margarido G.R.A."/>
            <person name="Almeida C.A."/>
            <person name="Ferrarezi J.A."/>
            <person name="Labate C.A."/>
        </authorList>
    </citation>
    <scope>NUCLEOTIDE SEQUENCE</scope>
    <source>
        <strain evidence="3">MF-1</strain>
    </source>
</reference>
<evidence type="ECO:0000313" key="3">
    <source>
        <dbReference type="EMBL" id="MBW0461541.1"/>
    </source>
</evidence>
<dbReference type="Proteomes" id="UP000765509">
    <property type="component" value="Unassembled WGS sequence"/>
</dbReference>
<dbReference type="GO" id="GO:0005634">
    <property type="term" value="C:nucleus"/>
    <property type="evidence" value="ECO:0007669"/>
    <property type="project" value="UniProtKB-ARBA"/>
</dbReference>
<protein>
    <recommendedName>
        <fullName evidence="2">Integrase catalytic domain-containing protein</fullName>
    </recommendedName>
</protein>
<dbReference type="InterPro" id="IPR036397">
    <property type="entry name" value="RNaseH_sf"/>
</dbReference>